<dbReference type="Gene3D" id="3.40.710.10">
    <property type="entry name" value="DD-peptidase/beta-lactamase superfamily"/>
    <property type="match status" value="1"/>
</dbReference>
<organism evidence="4 5">
    <name type="scientific">Aquimonas voraii</name>
    <dbReference type="NCBI Taxonomy" id="265719"/>
    <lineage>
        <taxon>Bacteria</taxon>
        <taxon>Pseudomonadati</taxon>
        <taxon>Pseudomonadota</taxon>
        <taxon>Gammaproteobacteria</taxon>
        <taxon>Lysobacterales</taxon>
        <taxon>Lysobacteraceae</taxon>
        <taxon>Aquimonas</taxon>
    </lineage>
</organism>
<keyword evidence="1" id="KW-0812">Transmembrane</keyword>
<feature type="transmembrane region" description="Helical" evidence="1">
    <location>
        <begin position="556"/>
        <end position="581"/>
    </location>
</feature>
<name>A0A1G6X5S4_9GAMM</name>
<keyword evidence="2" id="KW-0732">Signal</keyword>
<gene>
    <name evidence="4" type="ORF">SAMN04488509_10620</name>
</gene>
<evidence type="ECO:0000313" key="5">
    <source>
        <dbReference type="Proteomes" id="UP000199603"/>
    </source>
</evidence>
<feature type="chain" id="PRO_5011580048" evidence="2">
    <location>
        <begin position="23"/>
        <end position="662"/>
    </location>
</feature>
<feature type="transmembrane region" description="Helical" evidence="1">
    <location>
        <begin position="521"/>
        <end position="544"/>
    </location>
</feature>
<proteinExistence type="predicted"/>
<reference evidence="4 5" key="1">
    <citation type="submission" date="2016-10" db="EMBL/GenBank/DDBJ databases">
        <authorList>
            <person name="de Groot N.N."/>
        </authorList>
    </citation>
    <scope>NUCLEOTIDE SEQUENCE [LARGE SCALE GENOMIC DNA]</scope>
    <source>
        <strain evidence="4 5">DSM 16957</strain>
    </source>
</reference>
<accession>A0A1G6X5S4</accession>
<feature type="domain" description="Beta-lactamase-related" evidence="3">
    <location>
        <begin position="69"/>
        <end position="384"/>
    </location>
</feature>
<dbReference type="RefSeq" id="WP_091242597.1">
    <property type="nucleotide sequence ID" value="NZ_FNAG01000006.1"/>
</dbReference>
<evidence type="ECO:0000256" key="1">
    <source>
        <dbReference type="SAM" id="Phobius"/>
    </source>
</evidence>
<feature type="transmembrane region" description="Helical" evidence="1">
    <location>
        <begin position="635"/>
        <end position="654"/>
    </location>
</feature>
<dbReference type="STRING" id="265719.SAMN04488509_10620"/>
<evidence type="ECO:0000256" key="2">
    <source>
        <dbReference type="SAM" id="SignalP"/>
    </source>
</evidence>
<feature type="signal peptide" evidence="2">
    <location>
        <begin position="1"/>
        <end position="22"/>
    </location>
</feature>
<evidence type="ECO:0000259" key="3">
    <source>
        <dbReference type="Pfam" id="PF00144"/>
    </source>
</evidence>
<sequence length="662" mass="70843">MSRLLFFLLLCLLFLVAAPLLAQDISTPLASPVEAAVLDPETLASTDTQATGTGIESGPPVDALAQHIDGLVEALRREHLLPGVTLALVRADAPTLLRGYGHADLAARTPVDPQQTLFRIGSVSKTFIWTAALVLVDRGQLDLDTDVNTYLQAVKVGPAFDAPVTMRQLMSHRAGFEDSFQVFAVGDDDARPLAQLLAEHQPRRVYPPGARTSYSNWGSALAAQVVADIAGEDYGSFLRRELLDPLGLRDTVWEGPTRMDAATRARLAQGYSESGGVLKPEHELQLGAYWPAGGISTTAADMARWMRFHLNSGELDGRRLLSASTHALIWTRPYSDRAQAADVTHGFIQSPFRGVTLTGHGGATESYLSNLVLVPELGLGVFVSQSSGASRNLVQRLPEQLVERLQALPPSTPLAAEHGDPGALAEVDGDYLSNRRVFSSFAAIFGAFDGLALRAVNSDTIALDAGTRSGEYRRIGEDLFESAFGQRLALIRGADGRVAAFADGSGVHSFERVGGLSSPQWLFAALGASLLLAVSTLGGVVWRLGRKRYGGPTDALVGGVSVLAALCVLALIGCFVAVSIALQDAGAADLPGNYPVPAMLWTHWAGWAVVAASLTMLLMLMPAWTRTRFGLWRKLMFTLFTFALLSLSVELWLWRVIGAAVV</sequence>
<dbReference type="InterPro" id="IPR050491">
    <property type="entry name" value="AmpC-like"/>
</dbReference>
<evidence type="ECO:0000313" key="4">
    <source>
        <dbReference type="EMBL" id="SDD72636.1"/>
    </source>
</evidence>
<dbReference type="PANTHER" id="PTHR46825">
    <property type="entry name" value="D-ALANYL-D-ALANINE-CARBOXYPEPTIDASE/ENDOPEPTIDASE AMPH"/>
    <property type="match status" value="1"/>
</dbReference>
<dbReference type="Pfam" id="PF00144">
    <property type="entry name" value="Beta-lactamase"/>
    <property type="match status" value="1"/>
</dbReference>
<keyword evidence="1" id="KW-0472">Membrane</keyword>
<keyword evidence="5" id="KW-1185">Reference proteome</keyword>
<dbReference type="InterPro" id="IPR001466">
    <property type="entry name" value="Beta-lactam-related"/>
</dbReference>
<protein>
    <submittedName>
        <fullName evidence="4">CubicO group peptidase, beta-lactamase class C family</fullName>
    </submittedName>
</protein>
<keyword evidence="1" id="KW-1133">Transmembrane helix</keyword>
<dbReference type="Proteomes" id="UP000199603">
    <property type="component" value="Unassembled WGS sequence"/>
</dbReference>
<dbReference type="InterPro" id="IPR012338">
    <property type="entry name" value="Beta-lactam/transpept-like"/>
</dbReference>
<dbReference type="SUPFAM" id="SSF56601">
    <property type="entry name" value="beta-lactamase/transpeptidase-like"/>
    <property type="match status" value="1"/>
</dbReference>
<dbReference type="PANTHER" id="PTHR46825:SF9">
    <property type="entry name" value="BETA-LACTAMASE-RELATED DOMAIN-CONTAINING PROTEIN"/>
    <property type="match status" value="1"/>
</dbReference>
<dbReference type="AlphaFoldDB" id="A0A1G6X5S4"/>
<dbReference type="OrthoDB" id="119951at2"/>
<dbReference type="EMBL" id="FNAG01000006">
    <property type="protein sequence ID" value="SDD72636.1"/>
    <property type="molecule type" value="Genomic_DNA"/>
</dbReference>
<feature type="transmembrane region" description="Helical" evidence="1">
    <location>
        <begin position="601"/>
        <end position="623"/>
    </location>
</feature>